<dbReference type="PROSITE" id="PS50103">
    <property type="entry name" value="ZF_C3H1"/>
    <property type="match status" value="2"/>
</dbReference>
<feature type="domain" description="C3H1-type" evidence="13">
    <location>
        <begin position="227"/>
        <end position="254"/>
    </location>
</feature>
<dbReference type="InterPro" id="IPR004170">
    <property type="entry name" value="WWE_dom"/>
</dbReference>
<evidence type="ECO:0000313" key="17">
    <source>
        <dbReference type="Proteomes" id="UP000694620"/>
    </source>
</evidence>
<dbReference type="InterPro" id="IPR000571">
    <property type="entry name" value="Znf_CCCH"/>
</dbReference>
<keyword evidence="9" id="KW-0539">Nucleus</keyword>
<evidence type="ECO:0000259" key="14">
    <source>
        <dbReference type="PROSITE" id="PS50918"/>
    </source>
</evidence>
<reference evidence="16" key="3">
    <citation type="submission" date="2025-09" db="UniProtKB">
        <authorList>
            <consortium name="Ensembl"/>
        </authorList>
    </citation>
    <scope>IDENTIFICATION</scope>
</reference>
<organism evidence="16 17">
    <name type="scientific">Erpetoichthys calabaricus</name>
    <name type="common">Rope fish</name>
    <name type="synonym">Calamoichthys calabaricus</name>
    <dbReference type="NCBI Taxonomy" id="27687"/>
    <lineage>
        <taxon>Eukaryota</taxon>
        <taxon>Metazoa</taxon>
        <taxon>Chordata</taxon>
        <taxon>Craniata</taxon>
        <taxon>Vertebrata</taxon>
        <taxon>Euteleostomi</taxon>
        <taxon>Actinopterygii</taxon>
        <taxon>Polypteriformes</taxon>
        <taxon>Polypteridae</taxon>
        <taxon>Erpetoichthys</taxon>
    </lineage>
</organism>
<evidence type="ECO:0000256" key="3">
    <source>
        <dbReference type="ARBA" id="ARBA00022490"/>
    </source>
</evidence>
<evidence type="ECO:0000256" key="12">
    <source>
        <dbReference type="SAM" id="MobiDB-lite"/>
    </source>
</evidence>
<keyword evidence="7 11" id="KW-0863">Zinc-finger</keyword>
<feature type="domain" description="PARP catalytic" evidence="15">
    <location>
        <begin position="430"/>
        <end position="643"/>
    </location>
</feature>
<evidence type="ECO:0000256" key="5">
    <source>
        <dbReference type="ARBA" id="ARBA00022723"/>
    </source>
</evidence>
<evidence type="ECO:0000256" key="4">
    <source>
        <dbReference type="ARBA" id="ARBA00022553"/>
    </source>
</evidence>
<keyword evidence="5 11" id="KW-0479">Metal-binding</keyword>
<evidence type="ECO:0000256" key="7">
    <source>
        <dbReference type="ARBA" id="ARBA00022771"/>
    </source>
</evidence>
<evidence type="ECO:0000256" key="2">
    <source>
        <dbReference type="ARBA" id="ARBA00004496"/>
    </source>
</evidence>
<feature type="compositionally biased region" description="Polar residues" evidence="12">
    <location>
        <begin position="772"/>
        <end position="785"/>
    </location>
</feature>
<dbReference type="Gene3D" id="3.90.228.10">
    <property type="match status" value="1"/>
</dbReference>
<evidence type="ECO:0000259" key="15">
    <source>
        <dbReference type="PROSITE" id="PS51059"/>
    </source>
</evidence>
<name>A0A8C4X846_ERPCA</name>
<protein>
    <submittedName>
        <fullName evidence="16">Protein mono-ADP-ribosyltransferase PARP12-like</fullName>
    </submittedName>
</protein>
<reference evidence="16" key="1">
    <citation type="submission" date="2021-06" db="EMBL/GenBank/DDBJ databases">
        <authorList>
            <consortium name="Wellcome Sanger Institute Data Sharing"/>
        </authorList>
    </citation>
    <scope>NUCLEOTIDE SEQUENCE [LARGE SCALE GENOMIC DNA]</scope>
</reference>
<keyword evidence="6" id="KW-0677">Repeat</keyword>
<accession>A0A8C4X846</accession>
<dbReference type="Pfam" id="PF00644">
    <property type="entry name" value="PARP"/>
    <property type="match status" value="1"/>
</dbReference>
<keyword evidence="3" id="KW-0963">Cytoplasm</keyword>
<dbReference type="GO" id="GO:0008270">
    <property type="term" value="F:zinc ion binding"/>
    <property type="evidence" value="ECO:0007669"/>
    <property type="project" value="UniProtKB-KW"/>
</dbReference>
<evidence type="ECO:0000259" key="13">
    <source>
        <dbReference type="PROSITE" id="PS50103"/>
    </source>
</evidence>
<dbReference type="InterPro" id="IPR051712">
    <property type="entry name" value="ARTD-AVP"/>
</dbReference>
<feature type="region of interest" description="Disordered" evidence="12">
    <location>
        <begin position="823"/>
        <end position="877"/>
    </location>
</feature>
<feature type="domain" description="WWE" evidence="14">
    <location>
        <begin position="313"/>
        <end position="399"/>
    </location>
</feature>
<dbReference type="CDD" id="cd01439">
    <property type="entry name" value="TCCD_inducible_PARP_like"/>
    <property type="match status" value="1"/>
</dbReference>
<feature type="zinc finger region" description="C3H1-type" evidence="11">
    <location>
        <begin position="227"/>
        <end position="254"/>
    </location>
</feature>
<feature type="compositionally biased region" description="Polar residues" evidence="12">
    <location>
        <begin position="841"/>
        <end position="859"/>
    </location>
</feature>
<dbReference type="PANTHER" id="PTHR45740">
    <property type="entry name" value="POLY [ADP-RIBOSE] POLYMERASE"/>
    <property type="match status" value="1"/>
</dbReference>
<dbReference type="InterPro" id="IPR012317">
    <property type="entry name" value="Poly(ADP-ribose)pol_cat_dom"/>
</dbReference>
<dbReference type="GO" id="GO:1990404">
    <property type="term" value="F:NAD+-protein mono-ADP-ribosyltransferase activity"/>
    <property type="evidence" value="ECO:0007669"/>
    <property type="project" value="TreeGrafter"/>
</dbReference>
<dbReference type="Pfam" id="PF25261">
    <property type="entry name" value="zf-CCCH_PARP12"/>
    <property type="match status" value="1"/>
</dbReference>
<dbReference type="PROSITE" id="PS51059">
    <property type="entry name" value="PARP_CATALYTIC"/>
    <property type="match status" value="1"/>
</dbReference>
<dbReference type="AlphaFoldDB" id="A0A8C4X846"/>
<proteinExistence type="inferred from homology"/>
<reference evidence="16" key="2">
    <citation type="submission" date="2025-08" db="UniProtKB">
        <authorList>
            <consortium name="Ensembl"/>
        </authorList>
    </citation>
    <scope>IDENTIFICATION</scope>
</reference>
<dbReference type="Ensembl" id="ENSECRT00000012759.1">
    <property type="protein sequence ID" value="ENSECRP00000012545.1"/>
    <property type="gene ID" value="ENSECRG00000008359.1"/>
</dbReference>
<keyword evidence="17" id="KW-1185">Reference proteome</keyword>
<dbReference type="PROSITE" id="PS50918">
    <property type="entry name" value="WWE"/>
    <property type="match status" value="1"/>
</dbReference>
<comment type="subcellular location">
    <subcellularLocation>
        <location evidence="2">Cytoplasm</location>
    </subcellularLocation>
    <subcellularLocation>
        <location evidence="1">Nucleus</location>
    </subcellularLocation>
</comment>
<dbReference type="Pfam" id="PF02825">
    <property type="entry name" value="WWE"/>
    <property type="match status" value="1"/>
</dbReference>
<keyword evidence="4" id="KW-0597">Phosphoprotein</keyword>
<dbReference type="InterPro" id="IPR037197">
    <property type="entry name" value="WWE_dom_sf"/>
</dbReference>
<dbReference type="SMART" id="SM00356">
    <property type="entry name" value="ZnF_C3H1"/>
    <property type="match status" value="3"/>
</dbReference>
<evidence type="ECO:0000256" key="6">
    <source>
        <dbReference type="ARBA" id="ARBA00022737"/>
    </source>
</evidence>
<keyword evidence="8 11" id="KW-0862">Zinc</keyword>
<dbReference type="GO" id="GO:0005737">
    <property type="term" value="C:cytoplasm"/>
    <property type="evidence" value="ECO:0007669"/>
    <property type="project" value="UniProtKB-SubCell"/>
</dbReference>
<feature type="zinc finger region" description="C3H1-type" evidence="11">
    <location>
        <begin position="164"/>
        <end position="186"/>
    </location>
</feature>
<dbReference type="Gene3D" id="3.30.720.50">
    <property type="match status" value="1"/>
</dbReference>
<dbReference type="Pfam" id="PF23466">
    <property type="entry name" value="WWE_4"/>
    <property type="match status" value="1"/>
</dbReference>
<dbReference type="GeneTree" id="ENSGT00940000154649"/>
<feature type="compositionally biased region" description="Basic and acidic residues" evidence="12">
    <location>
        <begin position="867"/>
        <end position="877"/>
    </location>
</feature>
<dbReference type="GO" id="GO:0005634">
    <property type="term" value="C:nucleus"/>
    <property type="evidence" value="ECO:0007669"/>
    <property type="project" value="UniProtKB-SubCell"/>
</dbReference>
<sequence>MLAAAVTRLLCANNGAMGYDELLANIGGDAELERTLTDPQRFAVVTVADGTRRIIAKTSVKLCKAQAQGCQGCSGLHLCKFYLFGDCRFSRTRRGCRFCHDLSSEQNFKVLRDNNLQDLNQKELCQLLLQNEQTLLPPVCFSYNRGSGQYGACPDMANCRRLHICEKFLEGSCKRGTSCCRSHDLHSGEALKMLEDRGLTSELISSIQNVYLNKLNMKNGNIASTDKGKTEICLFFVRKDCKHGNKCFEAHYRMPYQWQVWDGLCWLDLTDNEQIEKEFCNPARTCSSGNLPINFSTMTRGAAKVRRMSTASSITKPSYILTTCWLWYWQDEYFQWSEYGTSNGAHNTSSISSEDLEKKYLEDNNAVVQFQAGGQQYELKFKDMIQINCYYQTKRAVLRRPKFVSKQDAEKIKQSKKAPKSHSAASFKAVPSYWDKTLLPDTGYMKIALLQSSEEYCKVKKHFEKTMYGFEITKIERIQNKALWEVFQWQKEQMRKTNNGKPVNEKNLFHGTELKNIDAICKHNFDWRICGTNGTAYGKGSYFARDAKYSNGFTGLSSPKTMFVVRVLVGDSVEGKSSYVRPPSKDGGDAFFYDSCVDNILNPSIYVVFEKHQIYPEYVIEYDENDWDIYEVDSLLTSHTPIKNVNTVKTLYPMYNALGQNTSRASSPAVYKPQISSVSAAKVPAISASINSAAAINSSINLPATTVNNNAKLNSSSLRSVYYSNAQQSSSQAQHTLASVSKAPATSTSVAQALNSSPSSTVYSRSIYSPPSLVQNKPASNPKVPTTTSATSTTKINPSAPVRNRYASDVTLNTSSGSSVYNNYSFSQPNPTPVQRVAATPSYTRARTDYSFQSSSDWRTATIPPPKPKDKNPCVIS</sequence>
<evidence type="ECO:0000256" key="9">
    <source>
        <dbReference type="ARBA" id="ARBA00023242"/>
    </source>
</evidence>
<dbReference type="InterPro" id="IPR057602">
    <property type="entry name" value="Zfn-CCCH_PARP12"/>
</dbReference>
<evidence type="ECO:0000256" key="8">
    <source>
        <dbReference type="ARBA" id="ARBA00022833"/>
    </source>
</evidence>
<dbReference type="SUPFAM" id="SSF117839">
    <property type="entry name" value="WWE domain"/>
    <property type="match status" value="1"/>
</dbReference>
<evidence type="ECO:0000256" key="11">
    <source>
        <dbReference type="PROSITE-ProRule" id="PRU00723"/>
    </source>
</evidence>
<evidence type="ECO:0000256" key="10">
    <source>
        <dbReference type="ARBA" id="ARBA00024347"/>
    </source>
</evidence>
<dbReference type="GO" id="GO:0003950">
    <property type="term" value="F:NAD+ poly-ADP-ribosyltransferase activity"/>
    <property type="evidence" value="ECO:0007669"/>
    <property type="project" value="InterPro"/>
</dbReference>
<evidence type="ECO:0000313" key="16">
    <source>
        <dbReference type="Ensembl" id="ENSECRP00000012545.1"/>
    </source>
</evidence>
<dbReference type="Proteomes" id="UP000694620">
    <property type="component" value="Chromosome 1"/>
</dbReference>
<comment type="similarity">
    <text evidence="10">Belongs to the ARTD/PARP family.</text>
</comment>
<dbReference type="Gene3D" id="3.30.1370.210">
    <property type="match status" value="1"/>
</dbReference>
<evidence type="ECO:0000256" key="1">
    <source>
        <dbReference type="ARBA" id="ARBA00004123"/>
    </source>
</evidence>
<feature type="region of interest" description="Disordered" evidence="12">
    <location>
        <begin position="772"/>
        <end position="806"/>
    </location>
</feature>
<feature type="domain" description="C3H1-type" evidence="13">
    <location>
        <begin position="164"/>
        <end position="186"/>
    </location>
</feature>
<dbReference type="PANTHER" id="PTHR45740:SF15">
    <property type="entry name" value="ZINC FINGER CCCH TYPE DOMAIN CONTAINING 1-LIKE"/>
    <property type="match status" value="1"/>
</dbReference>
<dbReference type="SUPFAM" id="SSF56399">
    <property type="entry name" value="ADP-ribosylation"/>
    <property type="match status" value="1"/>
</dbReference>